<dbReference type="RefSeq" id="WP_192278639.1">
    <property type="nucleotide sequence ID" value="NZ_JACZDF010000002.1"/>
</dbReference>
<gene>
    <name evidence="3" type="ORF">IGS67_05545</name>
</gene>
<keyword evidence="4" id="KW-1185">Reference proteome</keyword>
<feature type="transmembrane region" description="Helical" evidence="1">
    <location>
        <begin position="32"/>
        <end position="52"/>
    </location>
</feature>
<keyword evidence="1" id="KW-1133">Transmembrane helix</keyword>
<name>A0ABR9DPA8_9MICO</name>
<reference evidence="3 4" key="1">
    <citation type="submission" date="2020-09" db="EMBL/GenBank/DDBJ databases">
        <title>Flavimobilis rhizosphaerae sp. nov., isolated from rhizosphere soil of Spartina alterniflora.</title>
        <authorList>
            <person name="Hanqin C."/>
        </authorList>
    </citation>
    <scope>NUCLEOTIDE SEQUENCE [LARGE SCALE GENOMIC DNA]</scope>
    <source>
        <strain evidence="3 4">GY 10621</strain>
    </source>
</reference>
<accession>A0ABR9DPA8</accession>
<evidence type="ECO:0000313" key="3">
    <source>
        <dbReference type="EMBL" id="MBD9698959.1"/>
    </source>
</evidence>
<dbReference type="Pfam" id="PF14258">
    <property type="entry name" value="DUF4350"/>
    <property type="match status" value="1"/>
</dbReference>
<sequence length="402" mass="41479">MSADVARTDDAVGVTGDGSDVRSRVSARWRRWRWPLGVVVVLVATVLALTVLSPRRSSVPLDVANVGDDGARAVAQVLGRQGVDVVQTTSASDATRRAQSGSTLAVVGDGPLADEVLDELARARADLVLVGADADAVARLTEGRVTAGTTGTVPAVPLDAGCVDPDAVAAGRIAVLGTAYVVDEGATGCFVVPGTTAAAVVSVVLDDGRRIDVLGSTDLVTNGTVAREGNAALALRTLGRHADLVWFLPRAIAPVVEGVGPPSLLDLLPDEGRSLALLGALVALAAVLWRGRRLGPVVSEELPVEVRAVESTYGRGRLYRRASARGHSAAALRAGAADRMARRVGLPRSADGPTLVDALARATGRDALPITQLLHGPPPSDDAAFAALIHQLDQLEREVDRS</sequence>
<dbReference type="Proteomes" id="UP000642107">
    <property type="component" value="Unassembled WGS sequence"/>
</dbReference>
<evidence type="ECO:0000259" key="2">
    <source>
        <dbReference type="Pfam" id="PF14258"/>
    </source>
</evidence>
<proteinExistence type="predicted"/>
<dbReference type="EMBL" id="JACZDF010000002">
    <property type="protein sequence ID" value="MBD9698959.1"/>
    <property type="molecule type" value="Genomic_DNA"/>
</dbReference>
<evidence type="ECO:0000313" key="4">
    <source>
        <dbReference type="Proteomes" id="UP000642107"/>
    </source>
</evidence>
<keyword evidence="1" id="KW-0812">Transmembrane</keyword>
<feature type="domain" description="DUF4350" evidence="2">
    <location>
        <begin position="65"/>
        <end position="238"/>
    </location>
</feature>
<dbReference type="InterPro" id="IPR025646">
    <property type="entry name" value="DUF4350"/>
</dbReference>
<evidence type="ECO:0000256" key="1">
    <source>
        <dbReference type="SAM" id="Phobius"/>
    </source>
</evidence>
<comment type="caution">
    <text evidence="3">The sequence shown here is derived from an EMBL/GenBank/DDBJ whole genome shotgun (WGS) entry which is preliminary data.</text>
</comment>
<keyword evidence="1" id="KW-0472">Membrane</keyword>
<protein>
    <submittedName>
        <fullName evidence="3">DUF4350 domain-containing protein</fullName>
    </submittedName>
</protein>
<organism evidence="3 4">
    <name type="scientific">Flavimobilis rhizosphaerae</name>
    <dbReference type="NCBI Taxonomy" id="2775421"/>
    <lineage>
        <taxon>Bacteria</taxon>
        <taxon>Bacillati</taxon>
        <taxon>Actinomycetota</taxon>
        <taxon>Actinomycetes</taxon>
        <taxon>Micrococcales</taxon>
        <taxon>Jonesiaceae</taxon>
        <taxon>Flavimobilis</taxon>
    </lineage>
</organism>